<comment type="caution">
    <text evidence="2">The sequence shown here is derived from an EMBL/GenBank/DDBJ whole genome shotgun (WGS) entry which is preliminary data.</text>
</comment>
<proteinExistence type="predicted"/>
<dbReference type="EMBL" id="JAULSO010000003">
    <property type="protein sequence ID" value="KAK3685873.1"/>
    <property type="molecule type" value="Genomic_DNA"/>
</dbReference>
<dbReference type="Proteomes" id="UP001270362">
    <property type="component" value="Unassembled WGS sequence"/>
</dbReference>
<keyword evidence="3" id="KW-1185">Reference proteome</keyword>
<feature type="compositionally biased region" description="Polar residues" evidence="1">
    <location>
        <begin position="1"/>
        <end position="23"/>
    </location>
</feature>
<protein>
    <submittedName>
        <fullName evidence="2">Uncharacterized protein</fullName>
    </submittedName>
</protein>
<evidence type="ECO:0000313" key="2">
    <source>
        <dbReference type="EMBL" id="KAK3685873.1"/>
    </source>
</evidence>
<organism evidence="2 3">
    <name type="scientific">Podospora appendiculata</name>
    <dbReference type="NCBI Taxonomy" id="314037"/>
    <lineage>
        <taxon>Eukaryota</taxon>
        <taxon>Fungi</taxon>
        <taxon>Dikarya</taxon>
        <taxon>Ascomycota</taxon>
        <taxon>Pezizomycotina</taxon>
        <taxon>Sordariomycetes</taxon>
        <taxon>Sordariomycetidae</taxon>
        <taxon>Sordariales</taxon>
        <taxon>Podosporaceae</taxon>
        <taxon>Podospora</taxon>
    </lineage>
</organism>
<evidence type="ECO:0000313" key="3">
    <source>
        <dbReference type="Proteomes" id="UP001270362"/>
    </source>
</evidence>
<reference evidence="2" key="1">
    <citation type="journal article" date="2023" name="Mol. Phylogenet. Evol.">
        <title>Genome-scale phylogeny and comparative genomics of the fungal order Sordariales.</title>
        <authorList>
            <person name="Hensen N."/>
            <person name="Bonometti L."/>
            <person name="Westerberg I."/>
            <person name="Brannstrom I.O."/>
            <person name="Guillou S."/>
            <person name="Cros-Aarteil S."/>
            <person name="Calhoun S."/>
            <person name="Haridas S."/>
            <person name="Kuo A."/>
            <person name="Mondo S."/>
            <person name="Pangilinan J."/>
            <person name="Riley R."/>
            <person name="LaButti K."/>
            <person name="Andreopoulos B."/>
            <person name="Lipzen A."/>
            <person name="Chen C."/>
            <person name="Yan M."/>
            <person name="Daum C."/>
            <person name="Ng V."/>
            <person name="Clum A."/>
            <person name="Steindorff A."/>
            <person name="Ohm R.A."/>
            <person name="Martin F."/>
            <person name="Silar P."/>
            <person name="Natvig D.O."/>
            <person name="Lalanne C."/>
            <person name="Gautier V."/>
            <person name="Ament-Velasquez S.L."/>
            <person name="Kruys A."/>
            <person name="Hutchinson M.I."/>
            <person name="Powell A.J."/>
            <person name="Barry K."/>
            <person name="Miller A.N."/>
            <person name="Grigoriev I.V."/>
            <person name="Debuchy R."/>
            <person name="Gladieux P."/>
            <person name="Hiltunen Thoren M."/>
            <person name="Johannesson H."/>
        </authorList>
    </citation>
    <scope>NUCLEOTIDE SEQUENCE</scope>
    <source>
        <strain evidence="2">CBS 314.62</strain>
    </source>
</reference>
<feature type="region of interest" description="Disordered" evidence="1">
    <location>
        <begin position="164"/>
        <end position="199"/>
    </location>
</feature>
<feature type="region of interest" description="Disordered" evidence="1">
    <location>
        <begin position="430"/>
        <end position="465"/>
    </location>
</feature>
<gene>
    <name evidence="2" type="ORF">B0T22DRAFT_233096</name>
</gene>
<name>A0AAE0X674_9PEZI</name>
<sequence>MQFIMQNGQFHRQPISSFLQRSSRAPDSEGKNGMKLVPLKTRTPVRKMAPQNTAPLIRPPPPVQPSQPTHHANGLSNGFANGLAHSGQAANSSFPEPWAVGRTFSQESEFLKAQALALSAQVEKQKPVEQRTTTGNPPVTHAVNGIDERNLERDRARSMAAFAETQRKRRAAEGNMTGDRYASHSNSQFGGHDARRTHPSWNHTEIDAIPTSFNGNGMAHILHSQPAAAKTGSQNVARADPRVGNHDARRTNFINSGTEMGPGPAQVNGITMVKKVQPRQAVPPLQEQPQKIYPIQIRGTQPKPPGPIKVVDEAVFDRLIYSQAGASSPPRGIVVPDVAHQQQPTPGLDTPDEPMYADIDPRIHWPQPHSEAWYENKMAEISSRGGRKANYGKAAQRMRQQRLREEALPLDETLPEKILSNVAWVRALKRIKGTEDESRTSPGTRRGRPPSSRRQMSGGSGSAMS</sequence>
<evidence type="ECO:0000256" key="1">
    <source>
        <dbReference type="SAM" id="MobiDB-lite"/>
    </source>
</evidence>
<feature type="region of interest" description="Disordered" evidence="1">
    <location>
        <begin position="51"/>
        <end position="91"/>
    </location>
</feature>
<feature type="region of interest" description="Disordered" evidence="1">
    <location>
        <begin position="1"/>
        <end position="35"/>
    </location>
</feature>
<accession>A0AAE0X674</accession>
<reference evidence="2" key="2">
    <citation type="submission" date="2023-06" db="EMBL/GenBank/DDBJ databases">
        <authorList>
            <consortium name="Lawrence Berkeley National Laboratory"/>
            <person name="Haridas S."/>
            <person name="Hensen N."/>
            <person name="Bonometti L."/>
            <person name="Westerberg I."/>
            <person name="Brannstrom I.O."/>
            <person name="Guillou S."/>
            <person name="Cros-Aarteil S."/>
            <person name="Calhoun S."/>
            <person name="Kuo A."/>
            <person name="Mondo S."/>
            <person name="Pangilinan J."/>
            <person name="Riley R."/>
            <person name="Labutti K."/>
            <person name="Andreopoulos B."/>
            <person name="Lipzen A."/>
            <person name="Chen C."/>
            <person name="Yanf M."/>
            <person name="Daum C."/>
            <person name="Ng V."/>
            <person name="Clum A."/>
            <person name="Steindorff A."/>
            <person name="Ohm R."/>
            <person name="Martin F."/>
            <person name="Silar P."/>
            <person name="Natvig D."/>
            <person name="Lalanne C."/>
            <person name="Gautier V."/>
            <person name="Ament-Velasquez S.L."/>
            <person name="Kruys A."/>
            <person name="Hutchinson M.I."/>
            <person name="Powell A.J."/>
            <person name="Barry K."/>
            <person name="Miller A.N."/>
            <person name="Grigoriev I.V."/>
            <person name="Debuchy R."/>
            <person name="Gladieux P."/>
            <person name="Thoren M.H."/>
            <person name="Johannesson H."/>
        </authorList>
    </citation>
    <scope>NUCLEOTIDE SEQUENCE</scope>
    <source>
        <strain evidence="2">CBS 314.62</strain>
    </source>
</reference>
<feature type="compositionally biased region" description="Low complexity" evidence="1">
    <location>
        <begin position="440"/>
        <end position="457"/>
    </location>
</feature>
<dbReference type="AlphaFoldDB" id="A0AAE0X674"/>